<gene>
    <name evidence="1" type="ORF">BGW36DRAFT_287325</name>
</gene>
<organism evidence="1 2">
    <name type="scientific">Talaromyces proteolyticus</name>
    <dbReference type="NCBI Taxonomy" id="1131652"/>
    <lineage>
        <taxon>Eukaryota</taxon>
        <taxon>Fungi</taxon>
        <taxon>Dikarya</taxon>
        <taxon>Ascomycota</taxon>
        <taxon>Pezizomycotina</taxon>
        <taxon>Eurotiomycetes</taxon>
        <taxon>Eurotiomycetidae</taxon>
        <taxon>Eurotiales</taxon>
        <taxon>Trichocomaceae</taxon>
        <taxon>Talaromyces</taxon>
        <taxon>Talaromyces sect. Bacilispori</taxon>
    </lineage>
</organism>
<dbReference type="EMBL" id="JAJTJA010000002">
    <property type="protein sequence ID" value="KAH8704009.1"/>
    <property type="molecule type" value="Genomic_DNA"/>
</dbReference>
<reference evidence="1" key="1">
    <citation type="submission" date="2021-12" db="EMBL/GenBank/DDBJ databases">
        <title>Convergent genome expansion in fungi linked to evolution of root-endophyte symbiosis.</title>
        <authorList>
            <consortium name="DOE Joint Genome Institute"/>
            <person name="Ke Y.-H."/>
            <person name="Bonito G."/>
            <person name="Liao H.-L."/>
            <person name="Looney B."/>
            <person name="Rojas-Flechas A."/>
            <person name="Nash J."/>
            <person name="Hameed K."/>
            <person name="Schadt C."/>
            <person name="Martin F."/>
            <person name="Crous P.W."/>
            <person name="Miettinen O."/>
            <person name="Magnuson J.K."/>
            <person name="Labbe J."/>
            <person name="Jacobson D."/>
            <person name="Doktycz M.J."/>
            <person name="Veneault-Fourrey C."/>
            <person name="Kuo A."/>
            <person name="Mondo S."/>
            <person name="Calhoun S."/>
            <person name="Riley R."/>
            <person name="Ohm R."/>
            <person name="LaButti K."/>
            <person name="Andreopoulos B."/>
            <person name="Pangilinan J."/>
            <person name="Nolan M."/>
            <person name="Tritt A."/>
            <person name="Clum A."/>
            <person name="Lipzen A."/>
            <person name="Daum C."/>
            <person name="Barry K."/>
            <person name="Grigoriev I.V."/>
            <person name="Vilgalys R."/>
        </authorList>
    </citation>
    <scope>NUCLEOTIDE SEQUENCE</scope>
    <source>
        <strain evidence="1">PMI_201</strain>
    </source>
</reference>
<dbReference type="PANTHER" id="PTHR37017:SF11">
    <property type="entry name" value="ESTERASE_LIPASE_THIOESTERASE DOMAIN-CONTAINING PROTEIN"/>
    <property type="match status" value="1"/>
</dbReference>
<accession>A0AAD4L0J1</accession>
<keyword evidence="2" id="KW-1185">Reference proteome</keyword>
<feature type="non-terminal residue" evidence="1">
    <location>
        <position position="1"/>
    </location>
</feature>
<dbReference type="AlphaFoldDB" id="A0AAD4L0J1"/>
<dbReference type="PANTHER" id="PTHR37017">
    <property type="entry name" value="AB HYDROLASE-1 DOMAIN-CONTAINING PROTEIN-RELATED"/>
    <property type="match status" value="1"/>
</dbReference>
<name>A0AAD4L0J1_9EURO</name>
<proteinExistence type="predicted"/>
<evidence type="ECO:0000313" key="2">
    <source>
        <dbReference type="Proteomes" id="UP001201262"/>
    </source>
</evidence>
<evidence type="ECO:0000313" key="1">
    <source>
        <dbReference type="EMBL" id="KAH8704009.1"/>
    </source>
</evidence>
<dbReference type="InterPro" id="IPR052897">
    <property type="entry name" value="Sec-Metab_Biosynth_Hydrolase"/>
</dbReference>
<dbReference type="Proteomes" id="UP001201262">
    <property type="component" value="Unassembled WGS sequence"/>
</dbReference>
<protein>
    <submittedName>
        <fullName evidence="1">Uncharacterized protein</fullName>
    </submittedName>
</protein>
<comment type="caution">
    <text evidence="1">The sequence shown here is derived from an EMBL/GenBank/DDBJ whole genome shotgun (WGS) entry which is preliminary data.</text>
</comment>
<dbReference type="GeneID" id="70240783"/>
<sequence>KHVLRIVEQLVESDQRVIMLMHSYGGAVGTDAVEGLSLSVRQSQKSGQSVGGVIHLTCVHIS</sequence>
<dbReference type="RefSeq" id="XP_046077027.1">
    <property type="nucleotide sequence ID" value="XM_046210496.1"/>
</dbReference>